<dbReference type="FunCoup" id="A0A2Y9RQR2">
    <property type="interactions" value="209"/>
</dbReference>
<dbReference type="GeneID" id="101352061"/>
<dbReference type="Proteomes" id="UP000248480">
    <property type="component" value="Unplaced"/>
</dbReference>
<dbReference type="PANTHER" id="PTHR45710">
    <property type="entry name" value="C-TYPE LECTIN DOMAIN-CONTAINING PROTEIN 180"/>
    <property type="match status" value="1"/>
</dbReference>
<keyword evidence="2" id="KW-0430">Lectin</keyword>
<proteinExistence type="predicted"/>
<name>A0A2Y9RQR2_TRIMA</name>
<evidence type="ECO:0000256" key="1">
    <source>
        <dbReference type="ARBA" id="ARBA00004401"/>
    </source>
</evidence>
<dbReference type="InterPro" id="IPR016187">
    <property type="entry name" value="CTDL_fold"/>
</dbReference>
<dbReference type="SUPFAM" id="SSF56436">
    <property type="entry name" value="C-type lectin-like"/>
    <property type="match status" value="1"/>
</dbReference>
<dbReference type="GO" id="GO:0030246">
    <property type="term" value="F:carbohydrate binding"/>
    <property type="evidence" value="ECO:0007669"/>
    <property type="project" value="UniProtKB-KW"/>
</dbReference>
<dbReference type="AlphaFoldDB" id="A0A2Y9RQR2"/>
<dbReference type="InterPro" id="IPR001304">
    <property type="entry name" value="C-type_lectin-like"/>
</dbReference>
<dbReference type="STRING" id="127582.A0A2Y9RQR2"/>
<dbReference type="RefSeq" id="XP_023597325.1">
    <property type="nucleotide sequence ID" value="XM_023741557.1"/>
</dbReference>
<dbReference type="GO" id="GO:0005886">
    <property type="term" value="C:plasma membrane"/>
    <property type="evidence" value="ECO:0007669"/>
    <property type="project" value="UniProtKB-SubCell"/>
</dbReference>
<evidence type="ECO:0000313" key="6">
    <source>
        <dbReference type="RefSeq" id="XP_023597325.1"/>
    </source>
</evidence>
<keyword evidence="3" id="KW-0472">Membrane</keyword>
<dbReference type="PROSITE" id="PS50041">
    <property type="entry name" value="C_TYPE_LECTIN_2"/>
    <property type="match status" value="1"/>
</dbReference>
<evidence type="ECO:0000256" key="3">
    <source>
        <dbReference type="SAM" id="Phobius"/>
    </source>
</evidence>
<dbReference type="CDD" id="cd03593">
    <property type="entry name" value="CLECT_NK_receptors_like"/>
    <property type="match status" value="1"/>
</dbReference>
<comment type="subcellular location">
    <subcellularLocation>
        <location evidence="1">Cell membrane</location>
        <topology evidence="1">Single-pass type II membrane protein</topology>
    </subcellularLocation>
</comment>
<keyword evidence="3" id="KW-1133">Transmembrane helix</keyword>
<dbReference type="CTD" id="9976"/>
<dbReference type="InterPro" id="IPR033992">
    <property type="entry name" value="NKR-like_CTLD"/>
</dbReference>
<gene>
    <name evidence="6" type="primary">CLEC2B</name>
</gene>
<feature type="domain" description="C-type lectin" evidence="4">
    <location>
        <begin position="56"/>
        <end position="159"/>
    </location>
</feature>
<protein>
    <submittedName>
        <fullName evidence="6">C-type lectin domain family 2 member B</fullName>
    </submittedName>
</protein>
<dbReference type="KEGG" id="tmu:101352061"/>
<dbReference type="InterPro" id="IPR050828">
    <property type="entry name" value="C-type_lectin/matrix_domain"/>
</dbReference>
<dbReference type="InterPro" id="IPR016186">
    <property type="entry name" value="C-type_lectin-like/link_sf"/>
</dbReference>
<accession>A0A2Y9RQR2</accession>
<evidence type="ECO:0000256" key="2">
    <source>
        <dbReference type="ARBA" id="ARBA00022734"/>
    </source>
</evidence>
<evidence type="ECO:0000259" key="4">
    <source>
        <dbReference type="PROSITE" id="PS50041"/>
    </source>
</evidence>
<reference evidence="6" key="1">
    <citation type="submission" date="2025-08" db="UniProtKB">
        <authorList>
            <consortium name="RefSeq"/>
        </authorList>
    </citation>
    <scope>IDENTIFICATION</scope>
</reference>
<keyword evidence="3" id="KW-0812">Transmembrane</keyword>
<dbReference type="Pfam" id="PF00059">
    <property type="entry name" value="Lectin_C"/>
    <property type="match status" value="1"/>
</dbReference>
<organism evidence="5 6">
    <name type="scientific">Trichechus manatus latirostris</name>
    <name type="common">Florida manatee</name>
    <dbReference type="NCBI Taxonomy" id="127582"/>
    <lineage>
        <taxon>Eukaryota</taxon>
        <taxon>Metazoa</taxon>
        <taxon>Chordata</taxon>
        <taxon>Craniata</taxon>
        <taxon>Vertebrata</taxon>
        <taxon>Euteleostomi</taxon>
        <taxon>Mammalia</taxon>
        <taxon>Eutheria</taxon>
        <taxon>Afrotheria</taxon>
        <taxon>Sirenia</taxon>
        <taxon>Trichechidae</taxon>
        <taxon>Trichechus</taxon>
    </lineage>
</organism>
<dbReference type="InParanoid" id="A0A2Y9RQR2"/>
<dbReference type="SMART" id="SM00034">
    <property type="entry name" value="CLECT"/>
    <property type="match status" value="1"/>
</dbReference>
<feature type="transmembrane region" description="Helical" evidence="3">
    <location>
        <begin position="21"/>
        <end position="41"/>
    </location>
</feature>
<dbReference type="PANTHER" id="PTHR45710:SF15">
    <property type="entry name" value="C-TYPE LECTIN DOMAIN FAMILY 2 MEMBER B"/>
    <property type="match status" value="1"/>
</dbReference>
<dbReference type="Gene3D" id="3.10.100.10">
    <property type="entry name" value="Mannose-Binding Protein A, subunit A"/>
    <property type="match status" value="1"/>
</dbReference>
<sequence length="166" mass="19350">MYVYFSGFMDKQKMLTYLKCAIVISICLNIYFITITIQGPIHKCPQTFCPDNWIGYQNRCYYFSKEEGDWNSSSYNCSTLHSTLATIDTMEEMNFLMCYKCSSDHWIGLMMENNQTGEWVNGTVFNNWFPVRGGGICAYLSDDSVATARCHTERKWICKKNMHHLI</sequence>
<evidence type="ECO:0000313" key="5">
    <source>
        <dbReference type="Proteomes" id="UP000248480"/>
    </source>
</evidence>
<keyword evidence="5" id="KW-1185">Reference proteome</keyword>